<dbReference type="NCBIfam" id="NF011405">
    <property type="entry name" value="PRK14830.1"/>
    <property type="match status" value="1"/>
</dbReference>
<feature type="binding site" evidence="2">
    <location>
        <begin position="188"/>
        <end position="190"/>
    </location>
    <ligand>
        <name>substrate</name>
    </ligand>
</feature>
<feature type="binding site" evidence="2">
    <location>
        <position position="14"/>
    </location>
    <ligand>
        <name>Mg(2+)</name>
        <dbReference type="ChEBI" id="CHEBI:18420"/>
    </ligand>
</feature>
<dbReference type="NCBIfam" id="TIGR00055">
    <property type="entry name" value="uppS"/>
    <property type="match status" value="1"/>
</dbReference>
<dbReference type="EMBL" id="AWTC01000005">
    <property type="protein sequence ID" value="EST12441.1"/>
    <property type="molecule type" value="Genomic_DNA"/>
</dbReference>
<evidence type="ECO:0000313" key="4">
    <source>
        <dbReference type="Proteomes" id="UP000018296"/>
    </source>
</evidence>
<organism evidence="3 4">
    <name type="scientific">Sporolactobacillus laevolacticus DSM 442</name>
    <dbReference type="NCBI Taxonomy" id="1395513"/>
    <lineage>
        <taxon>Bacteria</taxon>
        <taxon>Bacillati</taxon>
        <taxon>Bacillota</taxon>
        <taxon>Bacilli</taxon>
        <taxon>Bacillales</taxon>
        <taxon>Sporolactobacillaceae</taxon>
        <taxon>Sporolactobacillus</taxon>
    </lineage>
</organism>
<dbReference type="PANTHER" id="PTHR10291">
    <property type="entry name" value="DEHYDRODOLICHYL DIPHOSPHATE SYNTHASE FAMILY MEMBER"/>
    <property type="match status" value="1"/>
</dbReference>
<dbReference type="GO" id="GO:0016094">
    <property type="term" value="P:polyprenol biosynthetic process"/>
    <property type="evidence" value="ECO:0007669"/>
    <property type="project" value="TreeGrafter"/>
</dbReference>
<dbReference type="eggNOG" id="COG0020">
    <property type="taxonomic scope" value="Bacteria"/>
</dbReference>
<sequence length="233" mass="26889">MDKSVPMHLALMMDGNGRWAQKQGRTRSEGHIAGAKAMEEILDSCLELGIKIVTLYAFSTENWTRPEHEVKTLMDLPALFLKKKLPKFRKKKMKIIVSGDLSRLPTHTREAVTKAVQQTKDNDRMIVNFALNYGGRDELRMAVRSLVQDVESSSVSIEEIDETLLEKNLYTKNLPDPDIFIRTGGEKRLSNFLLWQIAGTELWFTDTYFPDFNKQLLIQAIEEVNQRKQKRFN</sequence>
<feature type="binding site" evidence="2">
    <location>
        <position position="63"/>
    </location>
    <ligand>
        <name>substrate</name>
    </ligand>
</feature>
<feature type="binding site" evidence="2">
    <location>
        <position position="65"/>
    </location>
    <ligand>
        <name>substrate</name>
    </ligand>
</feature>
<dbReference type="InterPro" id="IPR036424">
    <property type="entry name" value="UPP_synth-like_sf"/>
</dbReference>
<keyword evidence="2" id="KW-0479">Metal-binding</keyword>
<feature type="binding site" evidence="2">
    <location>
        <begin position="59"/>
        <end position="61"/>
    </location>
    <ligand>
        <name>substrate</name>
    </ligand>
</feature>
<comment type="subunit">
    <text evidence="2">Homodimer.</text>
</comment>
<dbReference type="STRING" id="1395513.P343_07370"/>
<feature type="binding site" evidence="2">
    <location>
        <begin position="15"/>
        <end position="18"/>
    </location>
    <ligand>
        <name>substrate</name>
    </ligand>
</feature>
<name>V6IZY5_9BACL</name>
<dbReference type="EC" id="2.5.1.-" evidence="2"/>
<dbReference type="AlphaFoldDB" id="V6IZY5"/>
<dbReference type="InterPro" id="IPR018520">
    <property type="entry name" value="UPP_synth-like_CS"/>
</dbReference>
<proteinExistence type="inferred from homology"/>
<feature type="binding site" evidence="2">
    <location>
        <position position="19"/>
    </location>
    <ligand>
        <name>substrate</name>
    </ligand>
</feature>
<keyword evidence="2" id="KW-0460">Magnesium</keyword>
<comment type="cofactor">
    <cofactor evidence="2">
        <name>Mg(2+)</name>
        <dbReference type="ChEBI" id="CHEBI:18420"/>
    </cofactor>
    <text evidence="2">Binds 2 magnesium ions per subunit.</text>
</comment>
<evidence type="ECO:0000256" key="1">
    <source>
        <dbReference type="ARBA" id="ARBA00022679"/>
    </source>
</evidence>
<dbReference type="GO" id="GO:0045547">
    <property type="term" value="F:ditrans,polycis-polyprenyl diphosphate synthase [(2E,6E)-farnesyl diphosphate specific] activity"/>
    <property type="evidence" value="ECO:0007669"/>
    <property type="project" value="TreeGrafter"/>
</dbReference>
<dbReference type="CDD" id="cd00475">
    <property type="entry name" value="Cis_IPPS"/>
    <property type="match status" value="1"/>
</dbReference>
<reference evidence="3 4" key="1">
    <citation type="journal article" date="2013" name="Genome Announc.">
        <title>Genome Sequence of Sporolactobacillus laevolacticus DSM442, an Efficient Polymer-Grade D-Lactate Producer from Agricultural Waste Cottonseed as a Nitrogen Source.</title>
        <authorList>
            <person name="Wang H."/>
            <person name="Wang L."/>
            <person name="Ju J."/>
            <person name="Yu B."/>
            <person name="Ma Y."/>
        </authorList>
    </citation>
    <scope>NUCLEOTIDE SEQUENCE [LARGE SCALE GENOMIC DNA]</scope>
    <source>
        <strain evidence="3 4">DSM 442</strain>
    </source>
</reference>
<evidence type="ECO:0000313" key="3">
    <source>
        <dbReference type="EMBL" id="EST12441.1"/>
    </source>
</evidence>
<evidence type="ECO:0000256" key="2">
    <source>
        <dbReference type="HAMAP-Rule" id="MF_01139"/>
    </source>
</evidence>
<gene>
    <name evidence="3" type="ORF">P343_07370</name>
</gene>
<dbReference type="SUPFAM" id="SSF64005">
    <property type="entry name" value="Undecaprenyl diphosphate synthase"/>
    <property type="match status" value="1"/>
</dbReference>
<comment type="similarity">
    <text evidence="2">Belongs to the UPP synthase family.</text>
</comment>
<dbReference type="Proteomes" id="UP000018296">
    <property type="component" value="Unassembled WGS sequence"/>
</dbReference>
<dbReference type="FunFam" id="3.40.1180.10:FF:000001">
    <property type="entry name" value="(2E,6E)-farnesyl-diphosphate-specific ditrans,polycis-undecaprenyl-diphosphate synthase"/>
    <property type="match status" value="1"/>
</dbReference>
<dbReference type="InterPro" id="IPR001441">
    <property type="entry name" value="UPP_synth-like"/>
</dbReference>
<dbReference type="RefSeq" id="WP_023509749.1">
    <property type="nucleotide sequence ID" value="NZ_AWTC01000005.1"/>
</dbReference>
<comment type="caution">
    <text evidence="3">The sequence shown here is derived from an EMBL/GenBank/DDBJ whole genome shotgun (WGS) entry which is preliminary data.</text>
</comment>
<keyword evidence="4" id="KW-1185">Reference proteome</keyword>
<dbReference type="OrthoDB" id="4191603at2"/>
<feature type="binding site" evidence="2">
    <location>
        <position position="182"/>
    </location>
    <ligand>
        <name>substrate</name>
    </ligand>
</feature>
<feature type="active site" description="Proton acceptor" evidence="2">
    <location>
        <position position="62"/>
    </location>
</feature>
<accession>V6IZY5</accession>
<dbReference type="Pfam" id="PF01255">
    <property type="entry name" value="Prenyltransf"/>
    <property type="match status" value="1"/>
</dbReference>
<feature type="binding site" evidence="2">
    <location>
        <position position="27"/>
    </location>
    <ligand>
        <name>substrate</name>
    </ligand>
</feature>
<feature type="active site" evidence="2">
    <location>
        <position position="14"/>
    </location>
</feature>
<protein>
    <recommendedName>
        <fullName evidence="2">Isoprenyl transferase</fullName>
        <ecNumber evidence="2">2.5.1.-</ecNumber>
    </recommendedName>
</protein>
<comment type="function">
    <text evidence="2">Catalyzes the condensation of isopentenyl diphosphate (IPP) with allylic pyrophosphates generating different type of terpenoids.</text>
</comment>
<feature type="binding site" evidence="2">
    <location>
        <position position="31"/>
    </location>
    <ligand>
        <name>substrate</name>
    </ligand>
</feature>
<feature type="binding site" evidence="2">
    <location>
        <position position="201"/>
    </location>
    <ligand>
        <name>Mg(2+)</name>
        <dbReference type="ChEBI" id="CHEBI:18420"/>
    </ligand>
</feature>
<dbReference type="PROSITE" id="PS01066">
    <property type="entry name" value="UPP_SYNTHASE"/>
    <property type="match status" value="1"/>
</dbReference>
<dbReference type="GO" id="GO:0000287">
    <property type="term" value="F:magnesium ion binding"/>
    <property type="evidence" value="ECO:0007669"/>
    <property type="project" value="UniProtKB-UniRule"/>
</dbReference>
<dbReference type="PANTHER" id="PTHR10291:SF0">
    <property type="entry name" value="DEHYDRODOLICHYL DIPHOSPHATE SYNTHASE 2"/>
    <property type="match status" value="1"/>
</dbReference>
<dbReference type="HAMAP" id="MF_01139">
    <property type="entry name" value="ISPT"/>
    <property type="match status" value="1"/>
</dbReference>
<dbReference type="PATRIC" id="fig|1395513.3.peg.1499"/>
<dbReference type="Gene3D" id="3.40.1180.10">
    <property type="entry name" value="Decaprenyl diphosphate synthase-like"/>
    <property type="match status" value="1"/>
</dbReference>
<keyword evidence="1 2" id="KW-0808">Transferase</keyword>